<gene>
    <name evidence="2" type="ordered locus">SJA_C1-35080</name>
</gene>
<dbReference type="STRING" id="452662.SJA_C1-35080"/>
<dbReference type="HOGENOM" id="CLU_2439239_0_0_5"/>
<keyword evidence="3" id="KW-1185">Reference proteome</keyword>
<organism evidence="2 3">
    <name type="scientific">Sphingobium indicum (strain DSM 16413 / CCM 7287 / MTCC 6362 / UT26 / NBRC 101211 / UT26S)</name>
    <name type="common">Sphingobium japonicum</name>
    <dbReference type="NCBI Taxonomy" id="452662"/>
    <lineage>
        <taxon>Bacteria</taxon>
        <taxon>Pseudomonadati</taxon>
        <taxon>Pseudomonadota</taxon>
        <taxon>Alphaproteobacteria</taxon>
        <taxon>Sphingomonadales</taxon>
        <taxon>Sphingomonadaceae</taxon>
        <taxon>Sphingobium</taxon>
    </lineage>
</organism>
<dbReference type="EMBL" id="AP010803">
    <property type="protein sequence ID" value="BAI98342.1"/>
    <property type="molecule type" value="Genomic_DNA"/>
</dbReference>
<dbReference type="AlphaFoldDB" id="D4Z6W0"/>
<name>D4Z6W0_SPHIU</name>
<evidence type="ECO:0000313" key="2">
    <source>
        <dbReference type="EMBL" id="BAI98342.1"/>
    </source>
</evidence>
<dbReference type="Proteomes" id="UP000007753">
    <property type="component" value="Chromosome 1"/>
</dbReference>
<dbReference type="KEGG" id="sjp:SJA_C1-35080"/>
<protein>
    <submittedName>
        <fullName evidence="2">Uncharacterized protein</fullName>
    </submittedName>
</protein>
<reference evidence="2 3" key="1">
    <citation type="journal article" date="2010" name="J. Bacteriol.">
        <title>Complete genome sequence of the representative gamma-hexachlorocyclohexane-degrading bacterium Sphingobium japonicum UT26.</title>
        <authorList>
            <person name="Nagata Y."/>
            <person name="Ohtsubo Y."/>
            <person name="Endo R."/>
            <person name="Ichikawa N."/>
            <person name="Ankai A."/>
            <person name="Oguchi A."/>
            <person name="Fukui S."/>
            <person name="Fujita N."/>
            <person name="Tsuda M."/>
        </authorList>
    </citation>
    <scope>NUCLEOTIDE SEQUENCE [LARGE SCALE GENOMIC DNA]</scope>
    <source>
        <strain evidence="3">DSM 16413 / CCM 7287 / MTCC 6362 / UT26 / NBRC 101211 / UT26S</strain>
    </source>
</reference>
<feature type="region of interest" description="Disordered" evidence="1">
    <location>
        <begin position="38"/>
        <end position="58"/>
    </location>
</feature>
<sequence length="90" mass="9525">MGRDLAQGGAKIVDFQNRRAATLKVVSTGSAESRYLQPGLGQIPAQTKRPPLRGHGTGASIAPLKRFAAGAGFRVTGGKSRFRLSPWSSF</sequence>
<accession>D4Z6W0</accession>
<proteinExistence type="predicted"/>
<evidence type="ECO:0000256" key="1">
    <source>
        <dbReference type="SAM" id="MobiDB-lite"/>
    </source>
</evidence>
<evidence type="ECO:0000313" key="3">
    <source>
        <dbReference type="Proteomes" id="UP000007753"/>
    </source>
</evidence>